<feature type="compositionally biased region" description="Basic and acidic residues" evidence="1">
    <location>
        <begin position="73"/>
        <end position="82"/>
    </location>
</feature>
<evidence type="ECO:0000313" key="2">
    <source>
        <dbReference type="EMBL" id="CAL1373739.1"/>
    </source>
</evidence>
<feature type="compositionally biased region" description="Basic and acidic residues" evidence="1">
    <location>
        <begin position="97"/>
        <end position="111"/>
    </location>
</feature>
<reference evidence="2 3" key="1">
    <citation type="submission" date="2024-04" db="EMBL/GenBank/DDBJ databases">
        <authorList>
            <person name="Fracassetti M."/>
        </authorList>
    </citation>
    <scope>NUCLEOTIDE SEQUENCE [LARGE SCALE GENOMIC DNA]</scope>
</reference>
<dbReference type="Proteomes" id="UP001497516">
    <property type="component" value="Chromosome 3"/>
</dbReference>
<dbReference type="PANTHER" id="PTHR33472">
    <property type="entry name" value="OS01G0106600 PROTEIN"/>
    <property type="match status" value="1"/>
</dbReference>
<evidence type="ECO:0000313" key="3">
    <source>
        <dbReference type="Proteomes" id="UP001497516"/>
    </source>
</evidence>
<keyword evidence="3" id="KW-1185">Reference proteome</keyword>
<protein>
    <submittedName>
        <fullName evidence="2">Uncharacterized protein</fullName>
    </submittedName>
</protein>
<feature type="region of interest" description="Disordered" evidence="1">
    <location>
        <begin position="150"/>
        <end position="206"/>
    </location>
</feature>
<accession>A0AAV2DIQ9</accession>
<dbReference type="EMBL" id="OZ034816">
    <property type="protein sequence ID" value="CAL1373739.1"/>
    <property type="molecule type" value="Genomic_DNA"/>
</dbReference>
<name>A0AAV2DIQ9_9ROSI</name>
<gene>
    <name evidence="2" type="ORF">LTRI10_LOCUS15655</name>
</gene>
<dbReference type="PANTHER" id="PTHR33472:SF28">
    <property type="entry name" value="BROMO AND FHA DOMAIN-CONTAINING PROTEIN DDB_G0267958"/>
    <property type="match status" value="1"/>
</dbReference>
<feature type="region of interest" description="Disordered" evidence="1">
    <location>
        <begin position="28"/>
        <end position="121"/>
    </location>
</feature>
<sequence length="206" mass="22639">MVPAAGGPPTSQKPLDRHVRDMVNTITNRVSGIPTGGGHTVAAGDDDAESQQQQHGVRVVTLAGTNTGATMRGRLDDQDRNARPHHHYYSSLNKGKGKSDEASNANDLKDAAEEDDDEEEGVGTYVNSNFQAVNNSIMFDSHYNTNDPGVHMDISDHHHPRHLPLHRGGDRLGNRRGKKNIVDGGDEERFRSRRHERGSDDDDGFF</sequence>
<evidence type="ECO:0000256" key="1">
    <source>
        <dbReference type="SAM" id="MobiDB-lite"/>
    </source>
</evidence>
<proteinExistence type="predicted"/>
<feature type="compositionally biased region" description="Acidic residues" evidence="1">
    <location>
        <begin position="112"/>
        <end position="121"/>
    </location>
</feature>
<organism evidence="2 3">
    <name type="scientific">Linum trigynum</name>
    <dbReference type="NCBI Taxonomy" id="586398"/>
    <lineage>
        <taxon>Eukaryota</taxon>
        <taxon>Viridiplantae</taxon>
        <taxon>Streptophyta</taxon>
        <taxon>Embryophyta</taxon>
        <taxon>Tracheophyta</taxon>
        <taxon>Spermatophyta</taxon>
        <taxon>Magnoliopsida</taxon>
        <taxon>eudicotyledons</taxon>
        <taxon>Gunneridae</taxon>
        <taxon>Pentapetalae</taxon>
        <taxon>rosids</taxon>
        <taxon>fabids</taxon>
        <taxon>Malpighiales</taxon>
        <taxon>Linaceae</taxon>
        <taxon>Linum</taxon>
    </lineage>
</organism>
<dbReference type="AlphaFoldDB" id="A0AAV2DIQ9"/>